<accession>A0A2G9HF54</accession>
<sequence>MWRIWPGLSKFLFLLYLCPEKPRKSTNCFLIVLCLPPPSLFPFFELLNCFNQTFCQAQRGLNAFRNFYNIFMSASLLEEFHKGVSFPSISYKEDFASVSHTR</sequence>
<reference evidence="2" key="1">
    <citation type="journal article" date="2018" name="Gigascience">
        <title>Genome assembly of the Pink Ipe (Handroanthus impetiginosus, Bignoniaceae), a highly valued, ecologically keystone Neotropical timber forest tree.</title>
        <authorList>
            <person name="Silva-Junior O.B."/>
            <person name="Grattapaglia D."/>
            <person name="Novaes E."/>
            <person name="Collevatti R.G."/>
        </authorList>
    </citation>
    <scope>NUCLEOTIDE SEQUENCE [LARGE SCALE GENOMIC DNA]</scope>
    <source>
        <strain evidence="2">cv. UFG-1</strain>
    </source>
</reference>
<protein>
    <submittedName>
        <fullName evidence="1">Uncharacterized protein</fullName>
    </submittedName>
</protein>
<organism evidence="1 2">
    <name type="scientific">Handroanthus impetiginosus</name>
    <dbReference type="NCBI Taxonomy" id="429701"/>
    <lineage>
        <taxon>Eukaryota</taxon>
        <taxon>Viridiplantae</taxon>
        <taxon>Streptophyta</taxon>
        <taxon>Embryophyta</taxon>
        <taxon>Tracheophyta</taxon>
        <taxon>Spermatophyta</taxon>
        <taxon>Magnoliopsida</taxon>
        <taxon>eudicotyledons</taxon>
        <taxon>Gunneridae</taxon>
        <taxon>Pentapetalae</taxon>
        <taxon>asterids</taxon>
        <taxon>lamiids</taxon>
        <taxon>Lamiales</taxon>
        <taxon>Bignoniaceae</taxon>
        <taxon>Crescentiina</taxon>
        <taxon>Tabebuia alliance</taxon>
        <taxon>Handroanthus</taxon>
    </lineage>
</organism>
<dbReference type="Proteomes" id="UP000231279">
    <property type="component" value="Unassembled WGS sequence"/>
</dbReference>
<dbReference type="AlphaFoldDB" id="A0A2G9HF54"/>
<name>A0A2G9HF54_9LAMI</name>
<gene>
    <name evidence="1" type="ORF">CDL12_11218</name>
</gene>
<comment type="caution">
    <text evidence="1">The sequence shown here is derived from an EMBL/GenBank/DDBJ whole genome shotgun (WGS) entry which is preliminary data.</text>
</comment>
<keyword evidence="2" id="KW-1185">Reference proteome</keyword>
<evidence type="ECO:0000313" key="2">
    <source>
        <dbReference type="Proteomes" id="UP000231279"/>
    </source>
</evidence>
<dbReference type="EMBL" id="NKXS01001942">
    <property type="protein sequence ID" value="PIN16136.1"/>
    <property type="molecule type" value="Genomic_DNA"/>
</dbReference>
<proteinExistence type="predicted"/>
<evidence type="ECO:0000313" key="1">
    <source>
        <dbReference type="EMBL" id="PIN16136.1"/>
    </source>
</evidence>